<name>A0ABU1QI52_9BACL</name>
<proteinExistence type="predicted"/>
<protein>
    <submittedName>
        <fullName evidence="2">Phage antirepressor YoqD-like protein</fullName>
    </submittedName>
</protein>
<keyword evidence="3" id="KW-1185">Reference proteome</keyword>
<evidence type="ECO:0000313" key="3">
    <source>
        <dbReference type="Proteomes" id="UP001266807"/>
    </source>
</evidence>
<dbReference type="Pfam" id="PF02498">
    <property type="entry name" value="Bro-N"/>
    <property type="match status" value="1"/>
</dbReference>
<accession>A0ABU1QI52</accession>
<dbReference type="EMBL" id="JAVDUG010000004">
    <property type="protein sequence ID" value="MDR6779326.1"/>
    <property type="molecule type" value="Genomic_DNA"/>
</dbReference>
<sequence length="265" mass="30321">MNMINFEGHAVDTLNADGTVWDGVSEAWFIPKQIAEAIGASNPRVYANQIINPKVRGSKNKEIDKTEKLDKFQGFKGVCKMHTPGGTQEITIINENGLYMFLMASNLPQAISFQRQVSETIKQIRKNKTSVTKVVPQNYKEAVAALLGQLEENEKLQGEIEEQKPKVELFHKMISAENNQTFNEVAKSLKWGRNKLLELLRNKEILMWNNLPYQRYLDSKYFFVHEVYKNGMNFTQTLVTAKGLEFVGKIVKKYEDERLALVSVD</sequence>
<evidence type="ECO:0000313" key="2">
    <source>
        <dbReference type="EMBL" id="MDR6779326.1"/>
    </source>
</evidence>
<reference evidence="2 3" key="1">
    <citation type="submission" date="2023-07" db="EMBL/GenBank/DDBJ databases">
        <title>Sorghum-associated microbial communities from plants grown in Nebraska, USA.</title>
        <authorList>
            <person name="Schachtman D."/>
        </authorList>
    </citation>
    <scope>NUCLEOTIDE SEQUENCE [LARGE SCALE GENOMIC DNA]</scope>
    <source>
        <strain evidence="2 3">BE143</strain>
    </source>
</reference>
<dbReference type="Proteomes" id="UP001266807">
    <property type="component" value="Unassembled WGS sequence"/>
</dbReference>
<dbReference type="Pfam" id="PF03374">
    <property type="entry name" value="ANT"/>
    <property type="match status" value="1"/>
</dbReference>
<comment type="caution">
    <text evidence="2">The sequence shown here is derived from an EMBL/GenBank/DDBJ whole genome shotgun (WGS) entry which is preliminary data.</text>
</comment>
<dbReference type="InterPro" id="IPR003497">
    <property type="entry name" value="BRO_N_domain"/>
</dbReference>
<dbReference type="SMART" id="SM01040">
    <property type="entry name" value="Bro-N"/>
    <property type="match status" value="1"/>
</dbReference>
<feature type="domain" description="Bro-N" evidence="1">
    <location>
        <begin position="1"/>
        <end position="128"/>
    </location>
</feature>
<gene>
    <name evidence="2" type="ORF">J2W98_003606</name>
</gene>
<dbReference type="InterPro" id="IPR005039">
    <property type="entry name" value="Ant_C"/>
</dbReference>
<dbReference type="PROSITE" id="PS51750">
    <property type="entry name" value="BRO_N"/>
    <property type="match status" value="1"/>
</dbReference>
<evidence type="ECO:0000259" key="1">
    <source>
        <dbReference type="PROSITE" id="PS51750"/>
    </source>
</evidence>
<organism evidence="2 3">
    <name type="scientific">Paenibacillus peoriae</name>
    <dbReference type="NCBI Taxonomy" id="59893"/>
    <lineage>
        <taxon>Bacteria</taxon>
        <taxon>Bacillati</taxon>
        <taxon>Bacillota</taxon>
        <taxon>Bacilli</taxon>
        <taxon>Bacillales</taxon>
        <taxon>Paenibacillaceae</taxon>
        <taxon>Paenibacillus</taxon>
    </lineage>
</organism>